<gene>
    <name evidence="2" type="ORF">GGQ92_003031</name>
</gene>
<dbReference type="InterPro" id="IPR024976">
    <property type="entry name" value="DUF3885"/>
</dbReference>
<reference evidence="2 3" key="1">
    <citation type="submission" date="2020-08" db="EMBL/GenBank/DDBJ databases">
        <title>Genomic Encyclopedia of Type Strains, Phase IV (KMG-IV): sequencing the most valuable type-strain genomes for metagenomic binning, comparative biology and taxonomic classification.</title>
        <authorList>
            <person name="Goeker M."/>
        </authorList>
    </citation>
    <scope>NUCLEOTIDE SEQUENCE [LARGE SCALE GENOMIC DNA]</scope>
    <source>
        <strain evidence="2 3">DSM 11805</strain>
    </source>
</reference>
<comment type="caution">
    <text evidence="2">The sequence shown here is derived from an EMBL/GenBank/DDBJ whole genome shotgun (WGS) entry which is preliminary data.</text>
</comment>
<evidence type="ECO:0000313" key="3">
    <source>
        <dbReference type="Proteomes" id="UP000572212"/>
    </source>
</evidence>
<dbReference type="Pfam" id="PF13021">
    <property type="entry name" value="DUF3885"/>
    <property type="match status" value="1"/>
</dbReference>
<dbReference type="EMBL" id="JACHON010000025">
    <property type="protein sequence ID" value="MBB6514209.1"/>
    <property type="molecule type" value="Genomic_DNA"/>
</dbReference>
<dbReference type="RefSeq" id="WP_184250811.1">
    <property type="nucleotide sequence ID" value="NZ_BAAACU010000003.1"/>
</dbReference>
<feature type="domain" description="DUF3885" evidence="1">
    <location>
        <begin position="3"/>
        <end position="211"/>
    </location>
</feature>
<dbReference type="Proteomes" id="UP000572212">
    <property type="component" value="Unassembled WGS sequence"/>
</dbReference>
<dbReference type="AlphaFoldDB" id="A0A841RNY1"/>
<name>A0A841RNY1_9BACI</name>
<evidence type="ECO:0000313" key="2">
    <source>
        <dbReference type="EMBL" id="MBB6514209.1"/>
    </source>
</evidence>
<sequence length="228" mass="27421">MELQDYLNTNFPGLVLKPSLYSQWNNRLHFELAKGLYQMNNRTDELNQNYFNAVYNQALTLFNMIFSDEDTMFLVTNIHQTKQDTKKSIRKMKVYRHYIKNKTIRFQLRQKTVSYLLDEEDYYFSSQFSLECKKQDISYPLLIKAICNQDFSSLKPTISTPDYSYNPEVFFINVTKNVIFYIYDDRGCEIIATNKEIIRLIYKEYSDWIDEDSRKEIDEQFVITEEET</sequence>
<organism evidence="2 3">
    <name type="scientific">Gracilibacillus halotolerans</name>
    <dbReference type="NCBI Taxonomy" id="74386"/>
    <lineage>
        <taxon>Bacteria</taxon>
        <taxon>Bacillati</taxon>
        <taxon>Bacillota</taxon>
        <taxon>Bacilli</taxon>
        <taxon>Bacillales</taxon>
        <taxon>Bacillaceae</taxon>
        <taxon>Gracilibacillus</taxon>
    </lineage>
</organism>
<protein>
    <recommendedName>
        <fullName evidence="1">DUF3885 domain-containing protein</fullName>
    </recommendedName>
</protein>
<evidence type="ECO:0000259" key="1">
    <source>
        <dbReference type="Pfam" id="PF13021"/>
    </source>
</evidence>
<keyword evidence="3" id="KW-1185">Reference proteome</keyword>
<proteinExistence type="predicted"/>
<accession>A0A841RNY1</accession>